<evidence type="ECO:0000313" key="14">
    <source>
        <dbReference type="EMBL" id="SOD63843.1"/>
    </source>
</evidence>
<dbReference type="GO" id="GO:0033068">
    <property type="term" value="P:macrolide biosynthetic process"/>
    <property type="evidence" value="ECO:0007669"/>
    <property type="project" value="UniProtKB-ARBA"/>
</dbReference>
<gene>
    <name evidence="14" type="ORF">SAMN06297387_1132</name>
</gene>
<feature type="region of interest" description="Disordered" evidence="10">
    <location>
        <begin position="1461"/>
        <end position="1486"/>
    </location>
</feature>
<feature type="domain" description="PKS/mFAS DH" evidence="13">
    <location>
        <begin position="2222"/>
        <end position="2523"/>
    </location>
</feature>
<dbReference type="Pfam" id="PF00550">
    <property type="entry name" value="PP-binding"/>
    <property type="match status" value="5"/>
</dbReference>
<dbReference type="EMBL" id="OCNE01000013">
    <property type="protein sequence ID" value="SOD63843.1"/>
    <property type="molecule type" value="Genomic_DNA"/>
</dbReference>
<dbReference type="InterPro" id="IPR049551">
    <property type="entry name" value="PKS_DH_C"/>
</dbReference>
<feature type="compositionally biased region" description="Low complexity" evidence="10">
    <location>
        <begin position="4617"/>
        <end position="4669"/>
    </location>
</feature>
<keyword evidence="3" id="KW-0596">Phosphopantetheine</keyword>
<dbReference type="Gene3D" id="1.10.1240.100">
    <property type="match status" value="5"/>
</dbReference>
<feature type="region of interest" description="Disordered" evidence="10">
    <location>
        <begin position="4617"/>
        <end position="4677"/>
    </location>
</feature>
<feature type="region of interest" description="Disordered" evidence="10">
    <location>
        <begin position="1573"/>
        <end position="1592"/>
    </location>
</feature>
<feature type="compositionally biased region" description="Low complexity" evidence="10">
    <location>
        <begin position="5292"/>
        <end position="5302"/>
    </location>
</feature>
<feature type="region of interest" description="Disordered" evidence="10">
    <location>
        <begin position="3093"/>
        <end position="3151"/>
    </location>
</feature>
<keyword evidence="4" id="KW-0963">Cytoplasm</keyword>
<evidence type="ECO:0000256" key="1">
    <source>
        <dbReference type="ARBA" id="ARBA00004496"/>
    </source>
</evidence>
<dbReference type="InterPro" id="IPR049900">
    <property type="entry name" value="PKS_mFAS_DH"/>
</dbReference>
<dbReference type="PROSITE" id="PS00012">
    <property type="entry name" value="PHOSPHOPANTETHEINE"/>
    <property type="match status" value="3"/>
</dbReference>
<evidence type="ECO:0000256" key="10">
    <source>
        <dbReference type="SAM" id="MobiDB-lite"/>
    </source>
</evidence>
<dbReference type="InterPro" id="IPR057326">
    <property type="entry name" value="KR_dom"/>
</dbReference>
<dbReference type="RefSeq" id="WP_097232307.1">
    <property type="nucleotide sequence ID" value="NZ_OCNE01000013.1"/>
</dbReference>
<feature type="region of interest" description="Disordered" evidence="10">
    <location>
        <begin position="6067"/>
        <end position="6088"/>
    </location>
</feature>
<evidence type="ECO:0000259" key="13">
    <source>
        <dbReference type="PROSITE" id="PS52019"/>
    </source>
</evidence>
<reference evidence="14 15" key="1">
    <citation type="submission" date="2017-09" db="EMBL/GenBank/DDBJ databases">
        <authorList>
            <person name="Ehlers B."/>
            <person name="Leendertz F.H."/>
        </authorList>
    </citation>
    <scope>NUCLEOTIDE SEQUENCE [LARGE SCALE GENOMIC DNA]</scope>
    <source>
        <strain evidence="14 15">CGMCC 4.7095</strain>
    </source>
</reference>
<dbReference type="InterPro" id="IPR032821">
    <property type="entry name" value="PKS_assoc"/>
</dbReference>
<feature type="region of interest" description="N-terminal hotdog fold" evidence="9">
    <location>
        <begin position="3781"/>
        <end position="3902"/>
    </location>
</feature>
<dbReference type="PROSITE" id="PS52019">
    <property type="entry name" value="PKS_MFAS_DH"/>
    <property type="match status" value="3"/>
</dbReference>
<dbReference type="CDD" id="cd00833">
    <property type="entry name" value="PKS"/>
    <property type="match status" value="5"/>
</dbReference>
<dbReference type="GO" id="GO:0005886">
    <property type="term" value="C:plasma membrane"/>
    <property type="evidence" value="ECO:0007669"/>
    <property type="project" value="TreeGrafter"/>
</dbReference>
<keyword evidence="15" id="KW-1185">Reference proteome</keyword>
<dbReference type="InterPro" id="IPR006162">
    <property type="entry name" value="Ppantetheine_attach_site"/>
</dbReference>
<feature type="compositionally biased region" description="Low complexity" evidence="10">
    <location>
        <begin position="3093"/>
        <end position="3118"/>
    </location>
</feature>
<dbReference type="GO" id="GO:0004315">
    <property type="term" value="F:3-oxoacyl-[acyl-carrier-protein] synthase activity"/>
    <property type="evidence" value="ECO:0007669"/>
    <property type="project" value="InterPro"/>
</dbReference>
<feature type="compositionally biased region" description="Low complexity" evidence="10">
    <location>
        <begin position="5318"/>
        <end position="5327"/>
    </location>
</feature>
<feature type="region of interest" description="N-terminal hotdog fold" evidence="9">
    <location>
        <begin position="2222"/>
        <end position="2350"/>
    </location>
</feature>
<dbReference type="GO" id="GO:0071770">
    <property type="term" value="P:DIM/DIP cell wall layer assembly"/>
    <property type="evidence" value="ECO:0007669"/>
    <property type="project" value="TreeGrafter"/>
</dbReference>
<evidence type="ECO:0000259" key="12">
    <source>
        <dbReference type="PROSITE" id="PS52004"/>
    </source>
</evidence>
<feature type="active site" description="Proton donor; for dehydratase activity" evidence="9">
    <location>
        <position position="3984"/>
    </location>
</feature>
<feature type="region of interest" description="Disordered" evidence="10">
    <location>
        <begin position="4497"/>
        <end position="4534"/>
    </location>
</feature>
<dbReference type="Pfam" id="PF21089">
    <property type="entry name" value="PKS_DH_N"/>
    <property type="match status" value="3"/>
</dbReference>
<dbReference type="Pfam" id="PF22336">
    <property type="entry name" value="RhiE-like_linker"/>
    <property type="match status" value="4"/>
</dbReference>
<dbReference type="InterPro" id="IPR014031">
    <property type="entry name" value="Ketoacyl_synth_C"/>
</dbReference>
<evidence type="ECO:0000256" key="9">
    <source>
        <dbReference type="PROSITE-ProRule" id="PRU01363"/>
    </source>
</evidence>
<dbReference type="PROSITE" id="PS00606">
    <property type="entry name" value="KS3_1"/>
    <property type="match status" value="1"/>
</dbReference>
<evidence type="ECO:0000256" key="7">
    <source>
        <dbReference type="ARBA" id="ARBA00022737"/>
    </source>
</evidence>
<feature type="region of interest" description="C-terminal hotdog fold" evidence="9">
    <location>
        <begin position="2367"/>
        <end position="2523"/>
    </location>
</feature>
<evidence type="ECO:0000313" key="15">
    <source>
        <dbReference type="Proteomes" id="UP000219072"/>
    </source>
</evidence>
<feature type="active site" description="Proton acceptor; for dehydratase activity" evidence="9">
    <location>
        <position position="2251"/>
    </location>
</feature>
<feature type="active site" description="Proton acceptor; for dehydratase activity" evidence="9">
    <location>
        <position position="726"/>
    </location>
</feature>
<dbReference type="Pfam" id="PF21394">
    <property type="entry name" value="Beta-ketacyl_N"/>
    <property type="match status" value="2"/>
</dbReference>
<feature type="compositionally biased region" description="Low complexity" evidence="10">
    <location>
        <begin position="2962"/>
        <end position="2978"/>
    </location>
</feature>
<dbReference type="InterPro" id="IPR049490">
    <property type="entry name" value="C883_1060-like_KR_N"/>
</dbReference>
<dbReference type="Pfam" id="PF02801">
    <property type="entry name" value="Ketoacyl-synt_C"/>
    <property type="match status" value="5"/>
</dbReference>
<feature type="domain" description="Ketosynthase family 3 (KS3)" evidence="12">
    <location>
        <begin position="75"/>
        <end position="498"/>
    </location>
</feature>
<dbReference type="InterPro" id="IPR018201">
    <property type="entry name" value="Ketoacyl_synth_AS"/>
</dbReference>
<dbReference type="OrthoDB" id="3488622at2"/>
<dbReference type="InterPro" id="IPR036736">
    <property type="entry name" value="ACP-like_sf"/>
</dbReference>
<dbReference type="Pfam" id="PF08659">
    <property type="entry name" value="KR"/>
    <property type="match status" value="4"/>
</dbReference>
<dbReference type="InterPro" id="IPR020807">
    <property type="entry name" value="PKS_DH"/>
</dbReference>
<feature type="domain" description="Ketosynthase family 3 (KS3)" evidence="12">
    <location>
        <begin position="1614"/>
        <end position="2033"/>
    </location>
</feature>
<dbReference type="InterPro" id="IPR036291">
    <property type="entry name" value="NAD(P)-bd_dom_sf"/>
</dbReference>
<protein>
    <submittedName>
        <fullName evidence="14">Acyl transferase domain-containing protein</fullName>
    </submittedName>
</protein>
<evidence type="ECO:0000256" key="8">
    <source>
        <dbReference type="ARBA" id="ARBA00023315"/>
    </source>
</evidence>
<dbReference type="Gene3D" id="1.10.1200.10">
    <property type="entry name" value="ACP-like"/>
    <property type="match status" value="5"/>
</dbReference>
<feature type="domain" description="PKS/mFAS DH" evidence="13">
    <location>
        <begin position="3781"/>
        <end position="4064"/>
    </location>
</feature>
<feature type="domain" description="Carrier" evidence="11">
    <location>
        <begin position="4534"/>
        <end position="4610"/>
    </location>
</feature>
<dbReference type="CDD" id="cd08953">
    <property type="entry name" value="KR_2_SDR_x"/>
    <property type="match status" value="4"/>
</dbReference>
<feature type="domain" description="Carrier" evidence="11">
    <location>
        <begin position="5334"/>
        <end position="5410"/>
    </location>
</feature>
<evidence type="ECO:0000256" key="4">
    <source>
        <dbReference type="ARBA" id="ARBA00022490"/>
    </source>
</evidence>
<feature type="region of interest" description="N-terminal hotdog fold" evidence="9">
    <location>
        <begin position="697"/>
        <end position="815"/>
    </location>
</feature>
<keyword evidence="7" id="KW-0677">Repeat</keyword>
<dbReference type="Gene3D" id="3.40.47.10">
    <property type="match status" value="5"/>
</dbReference>
<feature type="compositionally biased region" description="Low complexity" evidence="10">
    <location>
        <begin position="1463"/>
        <end position="1474"/>
    </location>
</feature>
<proteinExistence type="predicted"/>
<dbReference type="SMART" id="SM00825">
    <property type="entry name" value="PKS_KS"/>
    <property type="match status" value="5"/>
</dbReference>
<evidence type="ECO:0000259" key="11">
    <source>
        <dbReference type="PROSITE" id="PS50075"/>
    </source>
</evidence>
<feature type="compositionally biased region" description="Low complexity" evidence="10">
    <location>
        <begin position="4510"/>
        <end position="4530"/>
    </location>
</feature>
<evidence type="ECO:0000256" key="5">
    <source>
        <dbReference type="ARBA" id="ARBA00022553"/>
    </source>
</evidence>
<dbReference type="SMART" id="SM01294">
    <property type="entry name" value="PKS_PP_betabranch"/>
    <property type="match status" value="1"/>
</dbReference>
<dbReference type="InterPro" id="IPR042104">
    <property type="entry name" value="PKS_dehydratase_sf"/>
</dbReference>
<dbReference type="InterPro" id="IPR016039">
    <property type="entry name" value="Thiolase-like"/>
</dbReference>
<dbReference type="Pfam" id="PF16197">
    <property type="entry name" value="KAsynt_C_assoc"/>
    <property type="match status" value="1"/>
</dbReference>
<feature type="domain" description="Carrier" evidence="11">
    <location>
        <begin position="3005"/>
        <end position="3078"/>
    </location>
</feature>
<dbReference type="GO" id="GO:0005737">
    <property type="term" value="C:cytoplasm"/>
    <property type="evidence" value="ECO:0007669"/>
    <property type="project" value="UniProtKB-SubCell"/>
</dbReference>
<accession>A0A286DYY3</accession>
<dbReference type="PANTHER" id="PTHR43775">
    <property type="entry name" value="FATTY ACID SYNTHASE"/>
    <property type="match status" value="1"/>
</dbReference>
<feature type="domain" description="PKS/mFAS DH" evidence="13">
    <location>
        <begin position="697"/>
        <end position="979"/>
    </location>
</feature>
<feature type="domain" description="Ketosynthase family 3 (KS3)" evidence="12">
    <location>
        <begin position="4677"/>
        <end position="5109"/>
    </location>
</feature>
<evidence type="ECO:0000256" key="2">
    <source>
        <dbReference type="ARBA" id="ARBA00004792"/>
    </source>
</evidence>
<dbReference type="InterPro" id="IPR050091">
    <property type="entry name" value="PKS_NRPS_Biosynth_Enz"/>
</dbReference>
<sequence length="6744" mass="709533">MVEKEILRALREKRITPEQAREALARAAAAKREDGAAKPEETAAARDDAAAGARDDAARRPAPDPAGPRAEQPLREPIAIVGMAGRYPGAEGREEYWRLLAEGRHAIREVPPSRWDVDAFYDPEVGKPGKTYAKWLGMLEDVDSFDSLFFEMPPAEAALIDPQHRLLLEESYRAFEDAGYGRHNLGGSRCGVYLGIVTGDYAETKARSGYDALSATSSGDAMAAARIAYHLNLRGPAVSLDTACSSSLVATHLAVQALASGEIDLALAGGVSLYVAPGSFIAMSAAGMLSPDGQCKAFDDGADGFVPGEGVGTVVLKRLSDAEADGDHIHGLIVASGINQDGKSNGITAPNMASQIDLVREVYTRHGIDPATINYAELHGTGTKLGDPIELEALGTAFRGFTDERGYCAIGSVKSNLGHTSAAAGVAGMQKILLCMRERTLVPTLHVRRPNAHFDFAASPFHINTETRPWEPVAGGPLRAALSSFGYSGTNAHAVIEEYVPRTRRAAAKAPRLSAEAPGLFVLSARNEDRLREYARRLRAVVAEMTDRAARPAGERPVLTDLLYTLQVGREAMGERLAVVATDGADLLAKLDRFLDEGADGVDVHRGTARRGRGSRAETAPAPGADGDRVTDLAAHWAGGGRVEWRPLWDELWGGGEPRRMPLPTYPFEQARHWVAAPDGPRTAESVAHAAAAAALHPLLHANVSDFDAQAFQSTFTGEEYFFTDHTVRGSRVLPGAAVLEMARVAGQLSGGHRVARLRSVSWTAPVVAGDAGRTVRVRLTPDEPTGRSAAFEVVDDTGGAPCAEGRVDYAPDGSAGAGSETLDLAALRGALGADRREGADLYAAMREAGLSYGPAFRTVEWVEAGVGQALAHYRLAAGESQEGAGEQDGVYVLDPRVLDGALQTVAVFVPAGEGARVPFAVEEIEIHAPLPRAGFVHTTAPDGGSAGRFDVRIADEDGTVAVSVRGLAVRPAGDSGGGPAGAVADTLTFHPVWEAAPLDLDTEAEADGAGTLLLGGDDAFSAALRERHRGLVLVRAGDGFRRRDDGGFEVAPERAEDFAAVLASLRVDGRAPARIVNAWPLGEEQPAALDDAVRRGFRATLALSQALMGAGGHGAVRLLSVHRGEAPAHAAVEALHRTVRRENPHHVYTAVELPATGDTDAADEARRVWAEFAAPGADTWVRLRPEGRLVRAFREVPPASGAESGTGVAPRERGVYLITGGLGGVGYLVARHLAGRYRARLVLAGRGAADEPERAARLAALTALGAEVRYVVCDIAEPADVARLVATARESFGEVNGVVGAAGVVRDALIPRKTPEDVEAVTRPKVTGTVLLDEALTGEAGAALDFFVLFSSLASVLGNAGQADYAFANGFQDRFAETREELRARGERTGVSVSVNWPFWRDGGMAIDEESLTWMARTVGIRPMDTASGLRAFEAALRAGHPQLLVAHGEPARVRQALTASAAGEGRAAEAGPRPGPQTEDDTELRERAETFVREVVADRTGIALAQVTAGETFDAFGIDSILVMAMTRRLEESLGELPKTLFFEYESVEELVGYLLAHKRAELLRLFGAEPDARPETVPGPTPGDAPAAGRARFRTAPAGAAAPAAPAPEADDDLAIIGVSARFPMADGLDAFWVNLRDGRDCVTEVPGDRWDWRDHYDPDRTRVGTTYSKWGGFLDGVDEFDTMFFQIPPVDAELMDPQARLFLQTAWHTLEDAGHTRADLADSRVGVFVGVMYGQYDQYEGEIKGQRVPLSTSYAAIANHTSYFLDLDGPSMAVDTMCSSSLSALHLAAQSIRAGESDLALVGGVNLTLHPHKYLQLSLGRFTSSDGRCRAFGEGGDGYVPGEGVAAVLVKPLRRAVADRDHVYAVVRGSALNAGGRTNGFTVPNPGAQGDVIAAALDAAGVAPGSVSYVETHGTGTSLGDPIEVAGLTRGYGSGAGTEIALGSVKSNIGHLEAAAGMASLVKVLLQMRQGVLVPSLHSDPPNPFIRFEDTPFRVQRELRPWERGEGPRRAGISSFGAGGSNAHVILEEYRAPLDGAAPPARPELFVLSAADEERLRERARALRDHLAARLPGAPGAAGGVRAAVVTPPHLTAASVAFTLGAGREPMAERLALVADGLADLVGQLSAYLDGARPGRVLRGRAASRSGAPAAPPTAGADRAERLAALAAHWTGGGTVDWRELHAEHPPHRVPLPGYPFARERYWVPEQRPRRREAPTLHPLLHRNTSDVDELRFTTELSGDDWFLASHRVDGRRVLPGVACLEMVAQAVRRVTGTERGEGGVRFTHVAWAAPVVADAEDPAAPVTLHLSLLPEESGELSFELYREDRAGGGRTAHCRGRAEPLPAERHDAAGVLDLAALRAAAEGRVPAGELYPRLTGVGMDYGPPLRAVTEVLRTPEGVLAELELPAEHHAERDAYLLHPALLDAALQAAIVLTAPAGPPAPGAAPAGPPRPEVPFALGRVEAHGGLAPRMAAWIRPAAGARPDDRVRKLDIDLLDESGRVCVALRDVSFRAVGEPGEAGPEAAGSVADDRPLLFAPVWRERAAGGAAAPVGRRFVALAGADEALAAEVAAALPGARCVALPTGEADAGYRAAAGALLELLKEAMAGSSDDERATLVQLVVPDTEATRLHSGLSGMLLTAMAENPSLAAQTVEPADAATAGAVLAALAEGAATPDVPRLRLAGGRRLARELAELPVPAEPVGGWHDGRVYLITGGAGGLGQLVALDIARRTRDAVLVLVGRSPLGPEGAGLLGRLAAEGATCRHLLCDVTDAAAVDALVRTVLAEFGRLDAVLHCSGVLRDGLVAGKSAGDLQDVLAPKTTGLVNLDRATSELSLDTFVLFSSMAGERGNTGQADYAAANGFLDAFAAHRAGLVAAGRRHGRTLSVNWPLWREGGMGVSPEVATRIREATGLAPLSTERGLLLLHAALASGEPRLLAVEGDPAAIRRHLGCAPATGAEADAVEAPARPAADRAPAPAPAAPAPASATTAPRAVPADEEVTERLTRRLKHLLSAQLKLAPERIDARVPLEDYGMSSVLVMELTAELEKSFGALSKTLLYEYASLEELAGHLAARHHDAVLALLGLAAPDPAPAADSPAEAPAAYSPAEAPAGERPAPAPVGRGGWLARAKAGPPAVTRPAPPARAGDEAGGAGLDIAIVGLAGRYPDAENVEALWRNLVAGRDSVTELPADRWDHSAYRSGDGPAPRGGFLADADRFDPLFFSISPAEAEIMDPQERIFLETVHHAVEDAGYTPATLARDEVFGLRNNVGVFVGVMYEEYQLYGAQAQTRGQLFTLNGSPASIANRASYVCGFHGPSVAVDTMCSSSLAAIHLACRSIADGECDAAVAGGVNLSPHPNKFLMLEGNGMLSAAGRCAAFGDGGDGYVPGEGVGAVVLKPRARAEADGDHIYGVIRASALNHGGRTNGYTVPNPQAQAGVIRRALAQSGVPGRAVSYIEAHGTGTSLGDPIEITGLSKALGEHTGDTGFCYIGSVKSNIGHCESAAGIAGLTKVLLQMRHGQLAPSLHADVLNPHIDFSGTPLVVARDLVPWTRPRLEVDGVTVEAPRTAGVSAFGAGGANAHLIVEEYTPAADRTPPAALADRPLLVPLSARTEEQLTQRVEALLAWFGARPRTEAESRDAAFTLQVGRVELEHRLAFLATSVADLTAQLSGYLSGDPSVSYHRGRADRTNNVLDVFSSDGELRRAVLSWIEQRKYERLLELWVRGLSLDWGTLYEGGPRPGRVGLPGYPFARNRYWVPGDDAPTTGAREAAGTAAALHPLLHRNTSDFAAQRYTTRFTGREPFVADHRVDGVTVLPAVVYLEMVQQAVADATGVPGTPVRFDDVVWIAPLALTGEPVELHLSLVPFEDGDIAFRLHRDADDGDALVHCEGRVRPLTDDDAASRPAAVDLPALRAAAGEPVAASARELYARFAALGLEYGPTLRALDTVRRSAAGEVLARLTLGEPAPASAGSYALHPALLDAALQAAIGLPGADAAPDGGPGLPFAVRRVTYRRALEPVMWALLRPAADGRVDIDLCTETGETAVSLHEVAYRAAPAPDAAPAREPEADGERLLFAPEWADRPAPAPVAPSDDYRIVLLCEQPPEVSDHLRQHLERGTCVDLRVEGTLAERFTAYAAEVLDTCRRRGAGDEPGGTLLQVVVPAGADDGALLGLAALLKSAGQENPRLRGQVIGLADPADPAAVLARLLADGEGADAAVRYAADGRRLAQSAAPLPAADGAGTPAPWRDSGVYLITGGMGGLGQVFARDITEHARDAVVVLTGRSPLSARAAGGLDALRRNGATVVHRQADVTDGEAVTALLAGVRAEFGRLTGVVHCAGRTEDRLIAAKSRRELVDVLAPKVAGVLHLDLASAEDDLDLFLLCSSLSGLTGNVGQSDYAAANAFLDAFAHHRAELVRAGRRHGRTVSVNWPLWRAGGMRIDAELERAMRRRTGMTVLSTATGLALCHAAVASGRPQVVAVEGRPEPVAAMLARATGDPAPPAPEPAPAAAGAENAAHTVSAGNAASAGGPGDRERALTLLRDVFASVLKLPAHELGPDTEFGDYGVDSILIVKLTDRLEETFGALPRTLLFDHQTLTALADHLATRYADRLPPAAGAPAASAPARTPAAGAPAASAPARTPAAARPAAAPRRVSRFTTAPRPTPGGAADGDGDRGDIAIIGTSGSYAQAADLDAFWRNLREGRDCVTEIPRDRWDVDRLYHPEKGRPGATYSRWGGFLDDVAAFDALFFQVSPLEAETMDPQERLFLQSAYAAIEDAGYTRRLLGYAPGAEVRRNVGVFVGVMNEEYQYYAIEEQAKGHPVVVSGNPSSVANRVSYFCDFHGPSLAVDTMCSSSLVALHLAVRAIRDGDCELALAGGVNVLVHPNKYLTISRAGMAATDGRCRTFGAGGDGYVPGEGVGAFLLKPLHRAVADGDHVHGVIKATAVNHGGKTNGYTVPNPAAQREVVATALRRAGVAPSDVGYVEAHGTGTALGDPIELSALTEVFGEAVGPRSRPIGSVKSNIGHCESASGAAGVHKVLLQLRNGEIAPSLHAVEPNPHIDFATSPFYVPQAAEPWERPNGGAGARTATVSSFGAGGTNAHVVIQEYRPEPVPAAEAGAADGGPVVVPLSAHTAERLRVAARRLADRLGAEDVPPLADLAYTLQVGREALPVRLALLPASVGELRAQLGAFADGAPVPGRAELGRPEGAEEGDALVRAIEADDELRAAVDRWLERGRQEQLAEFWVKGLSVDWTRLRRAGRPRRVSLPTYPFDPVRHWIPVTPPLTAGQPPALAATGAPAPTPAPIPAPAPVAAPAPAAAAAPAGEGEDDALRRSLTDYLTRTFSEALKIPAERLSPTRGFDEYGLDSIYLAAISERLAVHFGELPTALLFTYKNLRDLAGYLLREHRPEAVAAVGGTATAGPTEPAVAAPSAPAPVAAAPAAPVAPVAPVIPAGPRPATRDIAIIGVSGRYPKAPDLAAFARNLAEGADCVSEIPADRWDHRDYPEIDCRWGGFLDDVASFDPQFFHIAPGAAAFMDPQERAFLEAAWSCLEDSGHTPHSIGDPDAGDGRGSVAVFAGVTFNQYGLFGAESMARGQTMPLNAQIFSIANRVSYLLNLRGPSQSVDTACSSSLYAIHLGCEALLNGEAEMAIAGGVNLTLHPSKYVTLHWNQLLAADGRCRTFGEGGTGYVPGEGVGAVLLKPLDAAERDGDQIHGVIKGTAVNHGGRTHGYFVPNPVAQAEVVKAALDRSGVDPRTISYVEAHGTGTALGDPIEVQALTEVYAASTQDTQYCSIGSVKSNIGHLEAAAGIAQVTKVLMQFQHRTLFPSRLNAERINPGLDFARTPFRVQLEAEPWERPALPDGSGGVARRRAGVSSFGVGGVNVHLVLEEYPAEAAARRARDAADAPGPVLVPLSARTEDALRRYADRLAEFLATGPAGGRPLPRLRDIAYTLQLGRVAQTHRVAFLASSHEELRALAAGYAREGAASDGRPGLVVGRAASAATGEPALPADGTSALGELAEHWVAGREIAFAGLYGDTRPGRVSLPTYPYARERYWLYDRPDPARDRVPAPTTGEEPAAVAADPAPAGDGFLDALAEAPAPERLGMMTRRLQREITELLGFAEGRLADVDTGFFELGLESVAIRTMQVRLEALTGREIDYQLFFDYANIRELAVPLLEMAGRAGEAPAAAEPAAADAAPAEAAPDAEAGPVGHLFFDRHWAAEGPAPDQGAGNPAVPRTVLVFDATGELAEAMAAGPENPGTEDVVLVTAGDGFERSGPGEYAVDPAEPDDYLRLLAELAEAGRVPELVVHGWSFADPETDDAYGERVRTGFHSVFSLSKALQAHAPRESVTLLYAYPERGGAAAPEYDGLGGFFKSVAAENPRLAYRAVRVAGPEPTPAELAGLLWREARHAEHSAEVRLEASAPRRTLTLRESEPAGWRAAETPLRDGGVYLITGGAGGLGRVIARHLRERYDARLVLTGRRAAAELPDEVRAELRLLGEHARYVQGDVARREDVARMVDEARAHFGELNGVLHAAGTFRDAFLRTKTLEDATAVCAPKIDGARNLDEATRDQKLDFFLMFSSIAAAFGNAGQTDYAFANGVLDHFAARRAALAASGERSGTSLTVNWPFWNDGGMAIDDKTRRWVADHLGMVPLDQDEGMGLLTEVLRYPGTNVVVVKGMVDRVRAVLGVPANDPGAGTGDASPDEALPADEDRLAALLRRELDELRQLAADEYGD</sequence>
<feature type="region of interest" description="C-terminal hotdog fold" evidence="9">
    <location>
        <begin position="833"/>
        <end position="979"/>
    </location>
</feature>
<dbReference type="Pfam" id="PF14765">
    <property type="entry name" value="PS-DH"/>
    <property type="match status" value="3"/>
</dbReference>
<feature type="region of interest" description="Disordered" evidence="10">
    <location>
        <begin position="6698"/>
        <end position="6717"/>
    </location>
</feature>
<dbReference type="InterPro" id="IPR020806">
    <property type="entry name" value="PKS_PP-bd"/>
</dbReference>
<dbReference type="PROSITE" id="PS52004">
    <property type="entry name" value="KS3_2"/>
    <property type="match status" value="5"/>
</dbReference>
<dbReference type="SMART" id="SM00826">
    <property type="entry name" value="PKS_DH"/>
    <property type="match status" value="3"/>
</dbReference>
<feature type="compositionally biased region" description="Basic and acidic residues" evidence="10">
    <location>
        <begin position="1"/>
        <end position="62"/>
    </location>
</feature>
<keyword evidence="5" id="KW-0597">Phosphoprotein</keyword>
<feature type="active site" description="Proton donor; for dehydratase activity" evidence="9">
    <location>
        <position position="2428"/>
    </location>
</feature>
<dbReference type="InterPro" id="IPR014030">
    <property type="entry name" value="Ketoacyl_synth_N"/>
</dbReference>
<dbReference type="Gene3D" id="3.40.50.720">
    <property type="entry name" value="NAD(P)-binding Rossmann-like Domain"/>
    <property type="match status" value="4"/>
</dbReference>
<dbReference type="GO" id="GO:0031177">
    <property type="term" value="F:phosphopantetheine binding"/>
    <property type="evidence" value="ECO:0007669"/>
    <property type="project" value="InterPro"/>
</dbReference>
<feature type="active site" description="Proton acceptor; for dehydratase activity" evidence="9">
    <location>
        <position position="3810"/>
    </location>
</feature>
<dbReference type="InterPro" id="IPR009081">
    <property type="entry name" value="PP-bd_ACP"/>
</dbReference>
<dbReference type="SMART" id="SM00822">
    <property type="entry name" value="PKS_KR"/>
    <property type="match status" value="4"/>
</dbReference>
<dbReference type="SMART" id="SM00823">
    <property type="entry name" value="PKS_PP"/>
    <property type="match status" value="5"/>
</dbReference>
<dbReference type="Proteomes" id="UP000219072">
    <property type="component" value="Unassembled WGS sequence"/>
</dbReference>
<dbReference type="SUPFAM" id="SSF53901">
    <property type="entry name" value="Thiolase-like"/>
    <property type="match status" value="5"/>
</dbReference>
<dbReference type="FunFam" id="3.40.47.10:FF:000019">
    <property type="entry name" value="Polyketide synthase type I"/>
    <property type="match status" value="4"/>
</dbReference>
<dbReference type="InterPro" id="IPR054514">
    <property type="entry name" value="RhiE-like_linker"/>
</dbReference>
<feature type="region of interest" description="Disordered" evidence="10">
    <location>
        <begin position="2962"/>
        <end position="3003"/>
    </location>
</feature>
<feature type="region of interest" description="Disordered" evidence="10">
    <location>
        <begin position="604"/>
        <end position="630"/>
    </location>
</feature>
<dbReference type="GO" id="GO:0004312">
    <property type="term" value="F:fatty acid synthase activity"/>
    <property type="evidence" value="ECO:0007669"/>
    <property type="project" value="TreeGrafter"/>
</dbReference>
<dbReference type="InterPro" id="IPR013968">
    <property type="entry name" value="PKS_KR"/>
</dbReference>
<dbReference type="Gene3D" id="3.10.129.110">
    <property type="entry name" value="Polyketide synthase dehydratase"/>
    <property type="match status" value="3"/>
</dbReference>
<organism evidence="14 15">
    <name type="scientific">Streptomyces zhaozhouensis</name>
    <dbReference type="NCBI Taxonomy" id="1300267"/>
    <lineage>
        <taxon>Bacteria</taxon>
        <taxon>Bacillati</taxon>
        <taxon>Actinomycetota</taxon>
        <taxon>Actinomycetes</taxon>
        <taxon>Kitasatosporales</taxon>
        <taxon>Streptomycetaceae</taxon>
        <taxon>Streptomyces</taxon>
    </lineage>
</organism>
<feature type="compositionally biased region" description="Low complexity" evidence="10">
    <location>
        <begin position="6074"/>
        <end position="6088"/>
    </location>
</feature>
<dbReference type="InterPro" id="IPR049552">
    <property type="entry name" value="PKS_DH_N"/>
</dbReference>
<comment type="pathway">
    <text evidence="2">Antibiotic biosynthesis.</text>
</comment>
<dbReference type="GO" id="GO:0006633">
    <property type="term" value="P:fatty acid biosynthetic process"/>
    <property type="evidence" value="ECO:0007669"/>
    <property type="project" value="InterPro"/>
</dbReference>
<evidence type="ECO:0000256" key="3">
    <source>
        <dbReference type="ARBA" id="ARBA00022450"/>
    </source>
</evidence>
<keyword evidence="8" id="KW-0012">Acyltransferase</keyword>
<dbReference type="SUPFAM" id="SSF47336">
    <property type="entry name" value="ACP-like"/>
    <property type="match status" value="5"/>
</dbReference>
<keyword evidence="6 14" id="KW-0808">Transferase</keyword>
<dbReference type="Pfam" id="PF00109">
    <property type="entry name" value="ketoacyl-synt"/>
    <property type="match status" value="5"/>
</dbReference>
<feature type="compositionally biased region" description="Pro residues" evidence="10">
    <location>
        <begin position="5303"/>
        <end position="5317"/>
    </location>
</feature>
<feature type="region of interest" description="Disordered" evidence="10">
    <location>
        <begin position="1"/>
        <end position="75"/>
    </location>
</feature>
<feature type="region of interest" description="Disordered" evidence="10">
    <location>
        <begin position="5292"/>
        <end position="5331"/>
    </location>
</feature>
<evidence type="ECO:0000256" key="6">
    <source>
        <dbReference type="ARBA" id="ARBA00022679"/>
    </source>
</evidence>
<dbReference type="PROSITE" id="PS50075">
    <property type="entry name" value="CARRIER"/>
    <property type="match status" value="4"/>
</dbReference>
<name>A0A286DYY3_9ACTN</name>
<feature type="domain" description="Carrier" evidence="11">
    <location>
        <begin position="1488"/>
        <end position="1561"/>
    </location>
</feature>
<dbReference type="InterPro" id="IPR020841">
    <property type="entry name" value="PKS_Beta-ketoAc_synthase_dom"/>
</dbReference>
<feature type="active site" description="Proton donor; for dehydratase activity" evidence="9">
    <location>
        <position position="900"/>
    </location>
</feature>
<dbReference type="PANTHER" id="PTHR43775:SF37">
    <property type="entry name" value="SI:DKEY-61P9.11"/>
    <property type="match status" value="1"/>
</dbReference>
<feature type="domain" description="Ketosynthase family 3 (KS3)" evidence="12">
    <location>
        <begin position="3156"/>
        <end position="3589"/>
    </location>
</feature>
<feature type="region of interest" description="C-terminal hotdog fold" evidence="9">
    <location>
        <begin position="3920"/>
        <end position="4064"/>
    </location>
</feature>
<dbReference type="SUPFAM" id="SSF51735">
    <property type="entry name" value="NAD(P)-binding Rossmann-fold domains"/>
    <property type="match status" value="6"/>
</dbReference>
<feature type="domain" description="Ketosynthase family 3 (KS3)" evidence="12">
    <location>
        <begin position="5463"/>
        <end position="5894"/>
    </location>
</feature>
<feature type="compositionally biased region" description="Low complexity" evidence="10">
    <location>
        <begin position="2986"/>
        <end position="2997"/>
    </location>
</feature>
<comment type="subcellular location">
    <subcellularLocation>
        <location evidence="1">Cytoplasm</location>
    </subcellularLocation>
</comment>